<dbReference type="Gene3D" id="1.10.3290.10">
    <property type="entry name" value="Fido-like domain"/>
    <property type="match status" value="1"/>
</dbReference>
<dbReference type="Proteomes" id="UP001152519">
    <property type="component" value="Unassembled WGS sequence"/>
</dbReference>
<dbReference type="PROSITE" id="PS51459">
    <property type="entry name" value="FIDO"/>
    <property type="match status" value="1"/>
</dbReference>
<dbReference type="SUPFAM" id="SSF140931">
    <property type="entry name" value="Fic-like"/>
    <property type="match status" value="1"/>
</dbReference>
<organism evidence="2 3">
    <name type="scientific">Actinacidiphila cocklensis</name>
    <dbReference type="NCBI Taxonomy" id="887465"/>
    <lineage>
        <taxon>Bacteria</taxon>
        <taxon>Bacillati</taxon>
        <taxon>Actinomycetota</taxon>
        <taxon>Actinomycetes</taxon>
        <taxon>Kitasatosporales</taxon>
        <taxon>Streptomycetaceae</taxon>
        <taxon>Actinacidiphila</taxon>
    </lineage>
</organism>
<gene>
    <name evidence="2" type="ORF">SCOCK_210075</name>
</gene>
<comment type="caution">
    <text evidence="2">The sequence shown here is derived from an EMBL/GenBank/DDBJ whole genome shotgun (WGS) entry which is preliminary data.</text>
</comment>
<accession>A0A9W4DLJ3</accession>
<reference evidence="2" key="1">
    <citation type="submission" date="2021-05" db="EMBL/GenBank/DDBJ databases">
        <authorList>
            <person name="Arsene-Ploetze F."/>
        </authorList>
    </citation>
    <scope>NUCLEOTIDE SEQUENCE</scope>
    <source>
        <strain evidence="2">DSM 42138</strain>
    </source>
</reference>
<evidence type="ECO:0000313" key="2">
    <source>
        <dbReference type="EMBL" id="CAG6393635.1"/>
    </source>
</evidence>
<proteinExistence type="predicted"/>
<dbReference type="InterPro" id="IPR003812">
    <property type="entry name" value="Fido"/>
</dbReference>
<protein>
    <submittedName>
        <fullName evidence="2">Fic/DOC family protein</fullName>
    </submittedName>
</protein>
<evidence type="ECO:0000313" key="3">
    <source>
        <dbReference type="Proteomes" id="UP001152519"/>
    </source>
</evidence>
<keyword evidence="3" id="KW-1185">Reference proteome</keyword>
<dbReference type="InterPro" id="IPR036597">
    <property type="entry name" value="Fido-like_dom_sf"/>
</dbReference>
<dbReference type="EMBL" id="CAJSLV010000050">
    <property type="protein sequence ID" value="CAG6393635.1"/>
    <property type="molecule type" value="Genomic_DNA"/>
</dbReference>
<name>A0A9W4DLJ3_9ACTN</name>
<sequence>MLHPWSPCLLSWDDVDPAGHPFDSAGVDDVVRSLPAARNVPINPHLHPLDPAIHAWRKEAGTWADAVTYGLAQHYGDWVVGWQWGIGESEFDGGPVAGWCHACHSIRDDPDETLDAVAEALREWRDWLENLAWRFEAYPLQLADIDDQRILWERTASALILQVGDRTEGASGWYAHCRQVLGWYLTRWGIPEPHAARLVKEAVGGRFRSWCSPDPATADEIAGRLTAPLRPQDAATPAADPLPDHLARWLQVRAAERWADVPDGGPGGPVTPARDGAAENFRDFDARIDPARAEGLLAALDLLRADAASGAHLDTGLLARWQQHVLGTPHPPAFRTLPAFAKGGRERYGIGPDTRARLDACLAESAPDAPGALPLTARAARAYLDVCFFHPFDDGNARCALLTLLFVLAREGVGLAGVGLLRKITVYADVAGEGSSLAGTIAFYISQARSEAAEAAG</sequence>
<evidence type="ECO:0000259" key="1">
    <source>
        <dbReference type="PROSITE" id="PS51459"/>
    </source>
</evidence>
<dbReference type="AlphaFoldDB" id="A0A9W4DLJ3"/>
<feature type="domain" description="Fido" evidence="1">
    <location>
        <begin position="313"/>
        <end position="446"/>
    </location>
</feature>